<sequence length="60" mass="6654">MPASPLFATLTHKFPPEGVYGAEEKLVKPARIPTKLKNPLFAADIRPDEIIINKRGKLTL</sequence>
<evidence type="ECO:0000313" key="1">
    <source>
        <dbReference type="EMBL" id="RWT26172.1"/>
    </source>
</evidence>
<comment type="caution">
    <text evidence="1">The sequence shown here is derived from an EMBL/GenBank/DDBJ whole genome shotgun (WGS) entry which is preliminary data.</text>
</comment>
<proteinExistence type="predicted"/>
<dbReference type="Proteomes" id="UP000288843">
    <property type="component" value="Unassembled WGS sequence"/>
</dbReference>
<dbReference type="AlphaFoldDB" id="A0A443VUE8"/>
<organism evidence="1 2">
    <name type="scientific">Raoultella planticola</name>
    <name type="common">Klebsiella planticola</name>
    <dbReference type="NCBI Taxonomy" id="575"/>
    <lineage>
        <taxon>Bacteria</taxon>
        <taxon>Pseudomonadati</taxon>
        <taxon>Pseudomonadota</taxon>
        <taxon>Gammaproteobacteria</taxon>
        <taxon>Enterobacterales</taxon>
        <taxon>Enterobacteriaceae</taxon>
        <taxon>Klebsiella/Raoultella group</taxon>
        <taxon>Raoultella</taxon>
    </lineage>
</organism>
<reference evidence="1 2" key="1">
    <citation type="submission" date="2018-06" db="EMBL/GenBank/DDBJ databases">
        <title>Carbapenemase-producing Enterobacteriaceae present in wastewater treatment plant effluent and nearby surface waters in the US.</title>
        <authorList>
            <person name="Mathys D.A."/>
            <person name="Mollenkopf D.F."/>
            <person name="Feicht S.M."/>
            <person name="Adams R.J."/>
            <person name="Albers A.L."/>
            <person name="Stuever D.M."/>
            <person name="Daniels J.B."/>
            <person name="Wittum T.E."/>
        </authorList>
    </citation>
    <scope>NUCLEOTIDE SEQUENCE [LARGE SCALE GENOMIC DNA]</scope>
    <source>
        <strain evidence="1 2">GEO_47_Down_B</strain>
    </source>
</reference>
<accession>A0A443VUE8</accession>
<dbReference type="EMBL" id="QKOX01000001">
    <property type="protein sequence ID" value="RWT26172.1"/>
    <property type="molecule type" value="Genomic_DNA"/>
</dbReference>
<name>A0A443VUE8_RAOPL</name>
<gene>
    <name evidence="1" type="ORF">DN603_01055</name>
</gene>
<evidence type="ECO:0000313" key="2">
    <source>
        <dbReference type="Proteomes" id="UP000288843"/>
    </source>
</evidence>
<protein>
    <submittedName>
        <fullName evidence="1">Uncharacterized protein</fullName>
    </submittedName>
</protein>